<feature type="domain" description="DUF1468" evidence="2">
    <location>
        <begin position="15"/>
        <end position="150"/>
    </location>
</feature>
<evidence type="ECO:0000259" key="2">
    <source>
        <dbReference type="Pfam" id="PF07331"/>
    </source>
</evidence>
<feature type="transmembrane region" description="Helical" evidence="1">
    <location>
        <begin position="80"/>
        <end position="110"/>
    </location>
</feature>
<dbReference type="Pfam" id="PF07331">
    <property type="entry name" value="TctB"/>
    <property type="match status" value="1"/>
</dbReference>
<organism evidence="3 4">
    <name type="scientific">Chelatococcus asaccharovorans</name>
    <dbReference type="NCBI Taxonomy" id="28210"/>
    <lineage>
        <taxon>Bacteria</taxon>
        <taxon>Pseudomonadati</taxon>
        <taxon>Pseudomonadota</taxon>
        <taxon>Alphaproteobacteria</taxon>
        <taxon>Hyphomicrobiales</taxon>
        <taxon>Chelatococcaceae</taxon>
        <taxon>Chelatococcus</taxon>
    </lineage>
</organism>
<feature type="transmembrane region" description="Helical" evidence="1">
    <location>
        <begin position="47"/>
        <end position="68"/>
    </location>
</feature>
<dbReference type="Proteomes" id="UP000248021">
    <property type="component" value="Unassembled WGS sequence"/>
</dbReference>
<evidence type="ECO:0000313" key="4">
    <source>
        <dbReference type="Proteomes" id="UP000248021"/>
    </source>
</evidence>
<evidence type="ECO:0000256" key="1">
    <source>
        <dbReference type="SAM" id="Phobius"/>
    </source>
</evidence>
<dbReference type="InterPro" id="IPR009936">
    <property type="entry name" value="DUF1468"/>
</dbReference>
<sequence>MNDKRRRRLDVSGLIIALGLLVIAILLRRDAGHMPPPPAYARIGPEAATNVVALGLVVLGLATAYTAWRGAGVEPERADWGPVALITLAFVAVIAIIGLGGGFILASAVLFALTSRAFNRRALLVDFGVGLALGLGAYLVFAKLLTLTLPSGPLEHLF</sequence>
<keyword evidence="4" id="KW-1185">Reference proteome</keyword>
<feature type="transmembrane region" description="Helical" evidence="1">
    <location>
        <begin position="122"/>
        <end position="141"/>
    </location>
</feature>
<protein>
    <submittedName>
        <fullName evidence="3">Putative tricarboxylic transport membrane protein</fullName>
    </submittedName>
</protein>
<dbReference type="EMBL" id="QJJK01000017">
    <property type="protein sequence ID" value="PXW52205.1"/>
    <property type="molecule type" value="Genomic_DNA"/>
</dbReference>
<reference evidence="3 4" key="1">
    <citation type="submission" date="2018-05" db="EMBL/GenBank/DDBJ databases">
        <title>Genomic Encyclopedia of Type Strains, Phase IV (KMG-IV): sequencing the most valuable type-strain genomes for metagenomic binning, comparative biology and taxonomic classification.</title>
        <authorList>
            <person name="Goeker M."/>
        </authorList>
    </citation>
    <scope>NUCLEOTIDE SEQUENCE [LARGE SCALE GENOMIC DNA]</scope>
    <source>
        <strain evidence="3 4">DSM 6462</strain>
    </source>
</reference>
<keyword evidence="1" id="KW-0812">Transmembrane</keyword>
<gene>
    <name evidence="3" type="ORF">C7450_11769</name>
</gene>
<keyword evidence="1" id="KW-1133">Transmembrane helix</keyword>
<proteinExistence type="predicted"/>
<evidence type="ECO:0000313" key="3">
    <source>
        <dbReference type="EMBL" id="PXW52205.1"/>
    </source>
</evidence>
<keyword evidence="1" id="KW-0472">Membrane</keyword>
<dbReference type="RefSeq" id="WP_110378106.1">
    <property type="nucleotide sequence ID" value="NZ_CAKNFM010000006.1"/>
</dbReference>
<feature type="transmembrane region" description="Helical" evidence="1">
    <location>
        <begin position="9"/>
        <end position="27"/>
    </location>
</feature>
<dbReference type="AlphaFoldDB" id="A0A2V3TVM6"/>
<comment type="caution">
    <text evidence="3">The sequence shown here is derived from an EMBL/GenBank/DDBJ whole genome shotgun (WGS) entry which is preliminary data.</text>
</comment>
<accession>A0A2V3TVM6</accession>
<name>A0A2V3TVM6_9HYPH</name>